<comment type="caution">
    <text evidence="9">The sequence shown here is derived from an EMBL/GenBank/DDBJ whole genome shotgun (WGS) entry which is preliminary data.</text>
</comment>
<dbReference type="Pfam" id="PF01053">
    <property type="entry name" value="Cys_Met_Meta_PP"/>
    <property type="match status" value="1"/>
</dbReference>
<comment type="cofactor">
    <cofactor evidence="1 8">
        <name>pyridoxal 5'-phosphate</name>
        <dbReference type="ChEBI" id="CHEBI:597326"/>
    </cofactor>
</comment>
<evidence type="ECO:0000256" key="8">
    <source>
        <dbReference type="RuleBase" id="RU362118"/>
    </source>
</evidence>
<dbReference type="InterPro" id="IPR015424">
    <property type="entry name" value="PyrdxlP-dep_Trfase"/>
</dbReference>
<dbReference type="Gene3D" id="3.40.640.10">
    <property type="entry name" value="Type I PLP-dependent aspartate aminotransferase-like (Major domain)"/>
    <property type="match status" value="1"/>
</dbReference>
<keyword evidence="5 8" id="KW-0663">Pyridoxal phosphate</keyword>
<organism evidence="9 10">
    <name type="scientific">Tritrichomonas musculus</name>
    <dbReference type="NCBI Taxonomy" id="1915356"/>
    <lineage>
        <taxon>Eukaryota</taxon>
        <taxon>Metamonada</taxon>
        <taxon>Parabasalia</taxon>
        <taxon>Tritrichomonadida</taxon>
        <taxon>Tritrichomonadidae</taxon>
        <taxon>Tritrichomonas</taxon>
    </lineage>
</organism>
<evidence type="ECO:0000313" key="10">
    <source>
        <dbReference type="Proteomes" id="UP001470230"/>
    </source>
</evidence>
<accession>A0ABR2I6B7</accession>
<dbReference type="EC" id="4.4.1.11" evidence="3"/>
<dbReference type="NCBIfam" id="TIGR01328">
    <property type="entry name" value="met_gam_lyase"/>
    <property type="match status" value="1"/>
</dbReference>
<evidence type="ECO:0000256" key="3">
    <source>
        <dbReference type="ARBA" id="ARBA00012222"/>
    </source>
</evidence>
<evidence type="ECO:0000256" key="7">
    <source>
        <dbReference type="ARBA" id="ARBA00049180"/>
    </source>
</evidence>
<sequence length="402" mass="43722">MEEHLSMASQCIHANSHNDQFGAVIPPIYQTSTFRFANAEQGGARFAGKEDGFMYTRLGNPTISCLEGKVAFLEGGPEAECACVSSGMAAISGTLLTILNTGDHMVADACLYGCTHSLFEEQFSRFGIEVDFIDTSIPGEVAKTLKPNTKVVYFETPSNPTMKIIDIERVAKEAHTYKTNDGHEIFVIIDNTFSSPIITHGLDHGADIIVQSMTKYVNGHTDVVSGAVVSRRKDIIQKIKANGVKDITGAVLSPHDAFLVCRGLLTLDLRVRKAAENAMQVAHFLKDHPSVEKVYYPGFETHPGHDIAKKQMNLFGSMITFELKGGFEAGKKLLNNLKLLVLAVSLGGCESLIQHPASMTHACVPKDERDKSGITDGMIRLSVGVEAPEDIIADLRQSLDKL</sequence>
<dbReference type="SUPFAM" id="SSF53383">
    <property type="entry name" value="PLP-dependent transferases"/>
    <property type="match status" value="1"/>
</dbReference>
<protein>
    <recommendedName>
        <fullName evidence="4">L-methionine gamma-lyase</fullName>
        <ecNumber evidence="3">4.4.1.11</ecNumber>
    </recommendedName>
</protein>
<reference evidence="9 10" key="1">
    <citation type="submission" date="2024-04" db="EMBL/GenBank/DDBJ databases">
        <title>Tritrichomonas musculus Genome.</title>
        <authorList>
            <person name="Alves-Ferreira E."/>
            <person name="Grigg M."/>
            <person name="Lorenzi H."/>
            <person name="Galac M."/>
        </authorList>
    </citation>
    <scope>NUCLEOTIDE SEQUENCE [LARGE SCALE GENOMIC DNA]</scope>
    <source>
        <strain evidence="9 10">EAF2021</strain>
    </source>
</reference>
<evidence type="ECO:0000256" key="1">
    <source>
        <dbReference type="ARBA" id="ARBA00001933"/>
    </source>
</evidence>
<keyword evidence="6" id="KW-0456">Lyase</keyword>
<dbReference type="Proteomes" id="UP001470230">
    <property type="component" value="Unassembled WGS sequence"/>
</dbReference>
<dbReference type="EMBL" id="JAPFFF010000019">
    <property type="protein sequence ID" value="KAK8857955.1"/>
    <property type="molecule type" value="Genomic_DNA"/>
</dbReference>
<dbReference type="CDD" id="cd00614">
    <property type="entry name" value="CGS_like"/>
    <property type="match status" value="1"/>
</dbReference>
<keyword evidence="10" id="KW-1185">Reference proteome</keyword>
<dbReference type="PANTHER" id="PTHR11808:SF80">
    <property type="entry name" value="CYSTATHIONINE GAMMA-LYASE"/>
    <property type="match status" value="1"/>
</dbReference>
<dbReference type="InterPro" id="IPR015422">
    <property type="entry name" value="PyrdxlP-dep_Trfase_small"/>
</dbReference>
<dbReference type="PANTHER" id="PTHR11808">
    <property type="entry name" value="TRANS-SULFURATION ENZYME FAMILY MEMBER"/>
    <property type="match status" value="1"/>
</dbReference>
<gene>
    <name evidence="9" type="ORF">M9Y10_013054</name>
</gene>
<dbReference type="InterPro" id="IPR015421">
    <property type="entry name" value="PyrdxlP-dep_Trfase_major"/>
</dbReference>
<dbReference type="Gene3D" id="3.90.1150.10">
    <property type="entry name" value="Aspartate Aminotransferase, domain 1"/>
    <property type="match status" value="1"/>
</dbReference>
<evidence type="ECO:0000256" key="2">
    <source>
        <dbReference type="ARBA" id="ARBA00008667"/>
    </source>
</evidence>
<evidence type="ECO:0000256" key="6">
    <source>
        <dbReference type="ARBA" id="ARBA00023239"/>
    </source>
</evidence>
<dbReference type="InterPro" id="IPR006237">
    <property type="entry name" value="L-Met_gamma_lys"/>
</dbReference>
<comment type="catalytic activity">
    <reaction evidence="7">
        <text>L-methionine + H2O = methanethiol + 2-oxobutanoate + NH4(+)</text>
        <dbReference type="Rhea" id="RHEA:23800"/>
        <dbReference type="ChEBI" id="CHEBI:15377"/>
        <dbReference type="ChEBI" id="CHEBI:16007"/>
        <dbReference type="ChEBI" id="CHEBI:16763"/>
        <dbReference type="ChEBI" id="CHEBI:28938"/>
        <dbReference type="ChEBI" id="CHEBI:57844"/>
        <dbReference type="EC" id="4.4.1.11"/>
    </reaction>
</comment>
<dbReference type="InterPro" id="IPR000277">
    <property type="entry name" value="Cys/Met-Metab_PyrdxlP-dep_enz"/>
</dbReference>
<evidence type="ECO:0000256" key="5">
    <source>
        <dbReference type="ARBA" id="ARBA00022898"/>
    </source>
</evidence>
<dbReference type="PIRSF" id="PIRSF001434">
    <property type="entry name" value="CGS"/>
    <property type="match status" value="1"/>
</dbReference>
<evidence type="ECO:0000313" key="9">
    <source>
        <dbReference type="EMBL" id="KAK8857955.1"/>
    </source>
</evidence>
<comment type="similarity">
    <text evidence="2">Belongs to the trans-sulfuration enzymes family. L-methionine gamma-lyase subfamily.</text>
</comment>
<evidence type="ECO:0000256" key="4">
    <source>
        <dbReference type="ARBA" id="ARBA00019040"/>
    </source>
</evidence>
<proteinExistence type="inferred from homology"/>
<name>A0ABR2I6B7_9EUKA</name>